<proteinExistence type="predicted"/>
<protein>
    <submittedName>
        <fullName evidence="1">Uncharacterized protein</fullName>
    </submittedName>
</protein>
<dbReference type="EMBL" id="HE717023">
    <property type="protein sequence ID" value="CCG46414.1"/>
    <property type="molecule type" value="Genomic_DNA"/>
</dbReference>
<dbReference type="HOGENOM" id="CLU_2861513_0_0_9"/>
<dbReference type="STRING" id="866895.HBHAL_4073"/>
<dbReference type="KEGG" id="hhd:HBHAL_4073"/>
<name>I0JQJ4_HALH3</name>
<sequence>MKSTDSCHDCDFLYQRLRQQEETIAQLVDIIGATNRRVHELYQRQLGVEHQFIREHRSPFTASS</sequence>
<dbReference type="RefSeq" id="WP_014644303.1">
    <property type="nucleotide sequence ID" value="NC_017668.1"/>
</dbReference>
<reference evidence="1 2" key="1">
    <citation type="journal article" date="2013" name="Environ. Microbiol.">
        <title>Chloride and organic osmolytes: a hybrid strategy to cope with elevated salinities by the moderately halophilic, chloride-dependent bacterium Halobacillus halophilus.</title>
        <authorList>
            <person name="Saum S.H."/>
            <person name="Pfeiffer F."/>
            <person name="Palm P."/>
            <person name="Rampp M."/>
            <person name="Schuster S.C."/>
            <person name="Muller V."/>
            <person name="Oesterhelt D."/>
        </authorList>
    </citation>
    <scope>NUCLEOTIDE SEQUENCE [LARGE SCALE GENOMIC DNA]</scope>
    <source>
        <strain evidence="2">ATCC 35676 / DSM 2266 / JCM 20832 / KCTC 3685 / LMG 17431 / NBRC 102448 / NCIMB 2269</strain>
    </source>
</reference>
<organism evidence="1 2">
    <name type="scientific">Halobacillus halophilus (strain ATCC 35676 / DSM 2266 / JCM 20832 / KCTC 3685 / LMG 17431 / NBRC 102448 / NCIMB 2269)</name>
    <name type="common">Sporosarcina halophila</name>
    <dbReference type="NCBI Taxonomy" id="866895"/>
    <lineage>
        <taxon>Bacteria</taxon>
        <taxon>Bacillati</taxon>
        <taxon>Bacillota</taxon>
        <taxon>Bacilli</taxon>
        <taxon>Bacillales</taxon>
        <taxon>Bacillaceae</taxon>
        <taxon>Halobacillus</taxon>
    </lineage>
</organism>
<dbReference type="Proteomes" id="UP000007397">
    <property type="component" value="Chromosome"/>
</dbReference>
<dbReference type="AlphaFoldDB" id="I0JQJ4"/>
<evidence type="ECO:0000313" key="1">
    <source>
        <dbReference type="EMBL" id="CCG46414.1"/>
    </source>
</evidence>
<gene>
    <name evidence="1" type="ordered locus">HBHAL_4073</name>
</gene>
<evidence type="ECO:0000313" key="2">
    <source>
        <dbReference type="Proteomes" id="UP000007397"/>
    </source>
</evidence>
<dbReference type="eggNOG" id="ENOG50304MA">
    <property type="taxonomic scope" value="Bacteria"/>
</dbReference>
<accession>I0JQJ4</accession>
<dbReference type="PATRIC" id="fig|866895.3.peg.3105"/>
<keyword evidence="2" id="KW-1185">Reference proteome</keyword>